<evidence type="ECO:0000256" key="1">
    <source>
        <dbReference type="ARBA" id="ARBA00004123"/>
    </source>
</evidence>
<evidence type="ECO:0000256" key="5">
    <source>
        <dbReference type="ARBA" id="ARBA00023242"/>
    </source>
</evidence>
<keyword evidence="8" id="KW-0472">Membrane</keyword>
<feature type="repeat" description="WD" evidence="7">
    <location>
        <begin position="172"/>
        <end position="213"/>
    </location>
</feature>
<organism evidence="9 10">
    <name type="scientific">Hibiscus sabdariffa</name>
    <name type="common">roselle</name>
    <dbReference type="NCBI Taxonomy" id="183260"/>
    <lineage>
        <taxon>Eukaryota</taxon>
        <taxon>Viridiplantae</taxon>
        <taxon>Streptophyta</taxon>
        <taxon>Embryophyta</taxon>
        <taxon>Tracheophyta</taxon>
        <taxon>Spermatophyta</taxon>
        <taxon>Magnoliopsida</taxon>
        <taxon>eudicotyledons</taxon>
        <taxon>Gunneridae</taxon>
        <taxon>Pentapetalae</taxon>
        <taxon>rosids</taxon>
        <taxon>malvids</taxon>
        <taxon>Malvales</taxon>
        <taxon>Malvaceae</taxon>
        <taxon>Malvoideae</taxon>
        <taxon>Hibiscus</taxon>
    </lineage>
</organism>
<dbReference type="InterPro" id="IPR044633">
    <property type="entry name" value="CstF1-like"/>
</dbReference>
<dbReference type="PANTHER" id="PTHR44133">
    <property type="entry name" value="CLEAVAGE STIMULATION FACTOR SUBUNIT 1"/>
    <property type="match status" value="1"/>
</dbReference>
<dbReference type="InterPro" id="IPR020472">
    <property type="entry name" value="WD40_PAC1"/>
</dbReference>
<evidence type="ECO:0000256" key="6">
    <source>
        <dbReference type="ARBA" id="ARBA00029851"/>
    </source>
</evidence>
<sequence>MEGKNLEKPLQEGNLYRQLNCLIVAHLRHHNLTQAARAVASATMTPLDVEAPPDKLLELVAKWRKMRHFEGFLLLHCLIWGQLWVMAQIRILGFLLLISALHRILNAQQRVFQSPRRGIFQSTRCARFSTDGRFVATGSADTSIKLFDISKIKQMMLPDSKDGPVRPVIRTFYDHAQPINDLDFHPQNTVLISGAKDNTIKFFDFSKATAKRAFRVIQVRYSSTGGMYVTASKDGAIRLWDGVSANCVRSIVGAHGTAEATSACFTKDQRFVLSCGKDSTVKLWEIGTGRLVKATHKQLRCQIVVWDTLTAEKVAKWPSNHIGAPRALTNGACLHILWD</sequence>
<dbReference type="SMART" id="SM00320">
    <property type="entry name" value="WD40"/>
    <property type="match status" value="4"/>
</dbReference>
<dbReference type="PANTHER" id="PTHR44133:SF2">
    <property type="entry name" value="CLEAVAGE STIMULATION FACTOR SUBUNIT 1"/>
    <property type="match status" value="1"/>
</dbReference>
<accession>A0ABR2N7Y1</accession>
<dbReference type="InterPro" id="IPR015943">
    <property type="entry name" value="WD40/YVTN_repeat-like_dom_sf"/>
</dbReference>
<evidence type="ECO:0000256" key="2">
    <source>
        <dbReference type="ARBA" id="ARBA00022574"/>
    </source>
</evidence>
<gene>
    <name evidence="9" type="ORF">V6N11_024297</name>
</gene>
<dbReference type="PROSITE" id="PS50082">
    <property type="entry name" value="WD_REPEATS_2"/>
    <property type="match status" value="3"/>
</dbReference>
<protein>
    <recommendedName>
        <fullName evidence="6">Cleavage stimulation factor 50 kDa subunit</fullName>
    </recommendedName>
</protein>
<evidence type="ECO:0000256" key="4">
    <source>
        <dbReference type="ARBA" id="ARBA00022737"/>
    </source>
</evidence>
<keyword evidence="5" id="KW-0539">Nucleus</keyword>
<keyword evidence="8" id="KW-1133">Transmembrane helix</keyword>
<keyword evidence="4" id="KW-0677">Repeat</keyword>
<proteinExistence type="predicted"/>
<comment type="caution">
    <text evidence="9">The sequence shown here is derived from an EMBL/GenBank/DDBJ whole genome shotgun (WGS) entry which is preliminary data.</text>
</comment>
<evidence type="ECO:0000313" key="9">
    <source>
        <dbReference type="EMBL" id="KAK8972212.1"/>
    </source>
</evidence>
<keyword evidence="2 7" id="KW-0853">WD repeat</keyword>
<dbReference type="Proteomes" id="UP001396334">
    <property type="component" value="Unassembled WGS sequence"/>
</dbReference>
<dbReference type="PROSITE" id="PS00678">
    <property type="entry name" value="WD_REPEATS_1"/>
    <property type="match status" value="1"/>
</dbReference>
<evidence type="ECO:0000256" key="3">
    <source>
        <dbReference type="ARBA" id="ARBA00022664"/>
    </source>
</evidence>
<reference evidence="9 10" key="1">
    <citation type="journal article" date="2024" name="G3 (Bethesda)">
        <title>Genome assembly of Hibiscus sabdariffa L. provides insights into metabolisms of medicinal natural products.</title>
        <authorList>
            <person name="Kim T."/>
        </authorList>
    </citation>
    <scope>NUCLEOTIDE SEQUENCE [LARGE SCALE GENOMIC DNA]</scope>
    <source>
        <strain evidence="9">TK-2024</strain>
        <tissue evidence="9">Old leaves</tissue>
    </source>
</reference>
<keyword evidence="8" id="KW-0812">Transmembrane</keyword>
<dbReference type="InterPro" id="IPR001680">
    <property type="entry name" value="WD40_rpt"/>
</dbReference>
<evidence type="ECO:0000256" key="7">
    <source>
        <dbReference type="PROSITE-ProRule" id="PRU00221"/>
    </source>
</evidence>
<feature type="repeat" description="WD" evidence="7">
    <location>
        <begin position="216"/>
        <end position="250"/>
    </location>
</feature>
<feature type="repeat" description="WD" evidence="7">
    <location>
        <begin position="265"/>
        <end position="294"/>
    </location>
</feature>
<comment type="subcellular location">
    <subcellularLocation>
        <location evidence="1">Nucleus</location>
    </subcellularLocation>
</comment>
<evidence type="ECO:0000313" key="10">
    <source>
        <dbReference type="Proteomes" id="UP001396334"/>
    </source>
</evidence>
<dbReference type="Pfam" id="PF00400">
    <property type="entry name" value="WD40"/>
    <property type="match status" value="4"/>
</dbReference>
<keyword evidence="3" id="KW-0507">mRNA processing</keyword>
<name>A0ABR2N7Y1_9ROSI</name>
<dbReference type="PROSITE" id="PS50294">
    <property type="entry name" value="WD_REPEATS_REGION"/>
    <property type="match status" value="2"/>
</dbReference>
<evidence type="ECO:0000256" key="8">
    <source>
        <dbReference type="SAM" id="Phobius"/>
    </source>
</evidence>
<feature type="transmembrane region" description="Helical" evidence="8">
    <location>
        <begin position="72"/>
        <end position="101"/>
    </location>
</feature>
<dbReference type="SUPFAM" id="SSF50978">
    <property type="entry name" value="WD40 repeat-like"/>
    <property type="match status" value="1"/>
</dbReference>
<dbReference type="InterPro" id="IPR019775">
    <property type="entry name" value="WD40_repeat_CS"/>
</dbReference>
<dbReference type="Gene3D" id="2.130.10.10">
    <property type="entry name" value="YVTN repeat-like/Quinoprotein amine dehydrogenase"/>
    <property type="match status" value="2"/>
</dbReference>
<dbReference type="PRINTS" id="PR00320">
    <property type="entry name" value="GPROTEINBRPT"/>
</dbReference>
<dbReference type="InterPro" id="IPR036322">
    <property type="entry name" value="WD40_repeat_dom_sf"/>
</dbReference>
<keyword evidence="10" id="KW-1185">Reference proteome</keyword>
<dbReference type="EMBL" id="JBBPBN010000224">
    <property type="protein sequence ID" value="KAK8972212.1"/>
    <property type="molecule type" value="Genomic_DNA"/>
</dbReference>